<dbReference type="GeneID" id="3491524"/>
<protein>
    <submittedName>
        <fullName evidence="5">CCR4-associated factor 16, putative</fullName>
    </submittedName>
</protein>
<dbReference type="InterPro" id="IPR003593">
    <property type="entry name" value="AAA+_ATPase"/>
</dbReference>
<evidence type="ECO:0000313" key="6">
    <source>
        <dbReference type="EMBL" id="VTZ66453.1"/>
    </source>
</evidence>
<dbReference type="Pfam" id="PF00005">
    <property type="entry name" value="ABC_tran"/>
    <property type="match status" value="1"/>
</dbReference>
<feature type="domain" description="ABC transporter" evidence="3">
    <location>
        <begin position="4"/>
        <end position="231"/>
    </location>
</feature>
<dbReference type="Proteomes" id="UP000071118">
    <property type="component" value="Chromosome 10"/>
</dbReference>
<dbReference type="PROSITE" id="PS00211">
    <property type="entry name" value="ABC_TRANSPORTER_1"/>
    <property type="match status" value="1"/>
</dbReference>
<organism evidence="5 8">
    <name type="scientific">Plasmodium chabaudi chabaudi</name>
    <dbReference type="NCBI Taxonomy" id="31271"/>
    <lineage>
        <taxon>Eukaryota</taxon>
        <taxon>Sar</taxon>
        <taxon>Alveolata</taxon>
        <taxon>Apicomplexa</taxon>
        <taxon>Aconoidasida</taxon>
        <taxon>Haemosporida</taxon>
        <taxon>Plasmodiidae</taxon>
        <taxon>Plasmodium</taxon>
        <taxon>Plasmodium (Vinckeia)</taxon>
    </lineage>
</organism>
<evidence type="ECO:0000259" key="3">
    <source>
        <dbReference type="PROSITE" id="PS50893"/>
    </source>
</evidence>
<keyword evidence="2" id="KW-0067">ATP-binding</keyword>
<accession>A0A077YEK2</accession>
<dbReference type="InterPro" id="IPR017871">
    <property type="entry name" value="ABC_transporter-like_CS"/>
</dbReference>
<gene>
    <name evidence="5" type="primary">CAF16</name>
    <name evidence="4" type="ORF">PCHAJ_000229300</name>
    <name evidence="6" type="ORF">PCHAS_1011700</name>
    <name evidence="5" type="ORF">PCHCB_000230300</name>
</gene>
<evidence type="ECO:0000313" key="5">
    <source>
        <dbReference type="EMBL" id="SCM04022.1"/>
    </source>
</evidence>
<keyword evidence="1" id="KW-0547">Nucleotide-binding</keyword>
<dbReference type="AlphaFoldDB" id="A0A077YEK2"/>
<evidence type="ECO:0000313" key="7">
    <source>
        <dbReference type="Proteomes" id="UP000071118"/>
    </source>
</evidence>
<dbReference type="InterPro" id="IPR027417">
    <property type="entry name" value="P-loop_NTPase"/>
</dbReference>
<evidence type="ECO:0000256" key="1">
    <source>
        <dbReference type="ARBA" id="ARBA00022741"/>
    </source>
</evidence>
<evidence type="ECO:0000313" key="9">
    <source>
        <dbReference type="Proteomes" id="UP000507163"/>
    </source>
</evidence>
<evidence type="ECO:0000313" key="8">
    <source>
        <dbReference type="Proteomes" id="UP000195489"/>
    </source>
</evidence>
<dbReference type="Proteomes" id="UP000507163">
    <property type="component" value="Chromosome 10"/>
</dbReference>
<dbReference type="Proteomes" id="UP000195489">
    <property type="component" value="Chromosome 10"/>
</dbReference>
<dbReference type="PANTHER" id="PTHR43158:SF2">
    <property type="entry name" value="SKFA PEPTIDE EXPORT ATP-BINDING PROTEIN SKFE"/>
    <property type="match status" value="1"/>
</dbReference>
<evidence type="ECO:0000256" key="2">
    <source>
        <dbReference type="ARBA" id="ARBA00022840"/>
    </source>
</evidence>
<dbReference type="GO" id="GO:0016887">
    <property type="term" value="F:ATP hydrolysis activity"/>
    <property type="evidence" value="ECO:0007669"/>
    <property type="project" value="InterPro"/>
</dbReference>
<reference evidence="8 9" key="3">
    <citation type="submission" date="2016-08" db="EMBL/GenBank/DDBJ databases">
        <authorList>
            <consortium name="Pathogen Informatics"/>
        </authorList>
    </citation>
    <scope>NUCLEOTIDE SEQUENCE [LARGE SCALE GENOMIC DNA]</scope>
    <source>
        <strain evidence="4 9">AJ</strain>
        <strain evidence="6">AS</strain>
        <strain evidence="5 8">CB</strain>
    </source>
</reference>
<sequence length="257" mass="29727">MDSIVINNLIYNYYHPLRKTRIQALNDINLVFERGMRVLICGKNGAGKSTLLSILAGKKLVKEESVSAFNKPVFHDLSLNDRIGYVGEWWNDEYAMNITIKNMFAQYADSKRYKKLMKLFDIDDSKVISGISKGQKKKVQIVSTIMKRKDIYIFDEAAESLDLISRKVLLDFLKNESIKYKCIIIYSTHIFDCMDKWSTHVLYLAKGSVSFFSDINSIVSDKKYVSMADFVFDNMMEETNKNDKSYNIDEIMNLDSD</sequence>
<dbReference type="RefSeq" id="XP_016655532.1">
    <property type="nucleotide sequence ID" value="XM_016798303.1"/>
</dbReference>
<dbReference type="Gene3D" id="3.40.50.300">
    <property type="entry name" value="P-loop containing nucleotide triphosphate hydrolases"/>
    <property type="match status" value="1"/>
</dbReference>
<dbReference type="EMBL" id="LT608176">
    <property type="protein sequence ID" value="SCM02062.1"/>
    <property type="molecule type" value="Genomic_DNA"/>
</dbReference>
<dbReference type="InterPro" id="IPR003439">
    <property type="entry name" value="ABC_transporter-like_ATP-bd"/>
</dbReference>
<keyword evidence="7" id="KW-1185">Reference proteome</keyword>
<dbReference type="SUPFAM" id="SSF52540">
    <property type="entry name" value="P-loop containing nucleoside triphosphate hydrolases"/>
    <property type="match status" value="1"/>
</dbReference>
<dbReference type="VEuPathDB" id="PlasmoDB:PCHAS_1011700"/>
<evidence type="ECO:0000313" key="4">
    <source>
        <dbReference type="EMBL" id="SCM02062.1"/>
    </source>
</evidence>
<reference evidence="6" key="2">
    <citation type="submission" date="2014-05" db="EMBL/GenBank/DDBJ databases">
        <authorList>
            <person name="Aslett M.A."/>
            <person name="De Silva N."/>
        </authorList>
    </citation>
    <scope>NUCLEOTIDE SEQUENCE</scope>
    <source>
        <strain evidence="6">AS</strain>
    </source>
</reference>
<proteinExistence type="predicted"/>
<reference evidence="6 7" key="1">
    <citation type="journal article" date="2014" name="BMC Biol.">
        <title>A comprehensive evaluation of rodent malaria parasite genomes and gene expression.</title>
        <authorList>
            <person name="Otto T.D."/>
            <person name="Bohme U."/>
            <person name="Jackson A.P."/>
            <person name="Hunt M."/>
            <person name="Franke-Fayard B."/>
            <person name="Hoeijmakers W.A."/>
            <person name="Religa A.A."/>
            <person name="Robertson L."/>
            <person name="Sanders M."/>
            <person name="Ogun S.A."/>
            <person name="Cunningham D."/>
            <person name="Erhart A."/>
            <person name="Billker O."/>
            <person name="Khan S.M."/>
            <person name="Stunnenberg H.G."/>
            <person name="Langhorne J."/>
            <person name="Holder A.A."/>
            <person name="Waters A.P."/>
            <person name="Newbold C.I."/>
            <person name="Pain A."/>
            <person name="Berriman M."/>
            <person name="Janse C.J."/>
        </authorList>
    </citation>
    <scope>NUCLEOTIDE SEQUENCE [LARGE SCALE GENOMIC DNA]</scope>
    <source>
        <strain evidence="6 7">AS</strain>
    </source>
</reference>
<name>A0A077YEK2_PLACU</name>
<dbReference type="EMBL" id="LK022887">
    <property type="protein sequence ID" value="VTZ66453.1"/>
    <property type="molecule type" value="Genomic_DNA"/>
</dbReference>
<dbReference type="PROSITE" id="PS50893">
    <property type="entry name" value="ABC_TRANSPORTER_2"/>
    <property type="match status" value="1"/>
</dbReference>
<dbReference type="PANTHER" id="PTHR43158">
    <property type="entry name" value="SKFA PEPTIDE EXPORT ATP-BINDING PROTEIN SKFE"/>
    <property type="match status" value="1"/>
</dbReference>
<dbReference type="SMART" id="SM00382">
    <property type="entry name" value="AAA"/>
    <property type="match status" value="1"/>
</dbReference>
<dbReference type="EMBL" id="LT608162">
    <property type="protein sequence ID" value="SCM04022.1"/>
    <property type="molecule type" value="Genomic_DNA"/>
</dbReference>
<dbReference type="OrthoDB" id="6512918at2759"/>
<dbReference type="GO" id="GO:0005524">
    <property type="term" value="F:ATP binding"/>
    <property type="evidence" value="ECO:0007669"/>
    <property type="project" value="UniProtKB-KW"/>
</dbReference>
<dbReference type="KEGG" id="pcb:PCHAS_1011700"/>